<feature type="region of interest" description="Disordered" evidence="1">
    <location>
        <begin position="1"/>
        <end position="26"/>
    </location>
</feature>
<proteinExistence type="predicted"/>
<dbReference type="AlphaFoldDB" id="A0A0Q3IMA3"/>
<organism evidence="2">
    <name type="scientific">Brachypodium distachyon</name>
    <name type="common">Purple false brome</name>
    <name type="synonym">Trachynia distachya</name>
    <dbReference type="NCBI Taxonomy" id="15368"/>
    <lineage>
        <taxon>Eukaryota</taxon>
        <taxon>Viridiplantae</taxon>
        <taxon>Streptophyta</taxon>
        <taxon>Embryophyta</taxon>
        <taxon>Tracheophyta</taxon>
        <taxon>Spermatophyta</taxon>
        <taxon>Magnoliopsida</taxon>
        <taxon>Liliopsida</taxon>
        <taxon>Poales</taxon>
        <taxon>Poaceae</taxon>
        <taxon>BOP clade</taxon>
        <taxon>Pooideae</taxon>
        <taxon>Stipodae</taxon>
        <taxon>Brachypodieae</taxon>
        <taxon>Brachypodium</taxon>
    </lineage>
</organism>
<evidence type="ECO:0000256" key="1">
    <source>
        <dbReference type="SAM" id="MobiDB-lite"/>
    </source>
</evidence>
<feature type="compositionally biased region" description="Polar residues" evidence="1">
    <location>
        <begin position="201"/>
        <end position="220"/>
    </location>
</feature>
<evidence type="ECO:0000313" key="2">
    <source>
        <dbReference type="EMBL" id="KQK07011.1"/>
    </source>
</evidence>
<feature type="region of interest" description="Disordered" evidence="1">
    <location>
        <begin position="182"/>
        <end position="223"/>
    </location>
</feature>
<dbReference type="EnsemblPlants" id="KQK07011">
    <property type="protein sequence ID" value="KQK07011"/>
    <property type="gene ID" value="BRADI_2g31973v3"/>
</dbReference>
<protein>
    <submittedName>
        <fullName evidence="2 3">Uncharacterized protein</fullName>
    </submittedName>
</protein>
<reference evidence="3" key="3">
    <citation type="submission" date="2018-08" db="UniProtKB">
        <authorList>
            <consortium name="EnsemblPlants"/>
        </authorList>
    </citation>
    <scope>IDENTIFICATION</scope>
    <source>
        <strain evidence="3">cv. Bd21</strain>
    </source>
</reference>
<gene>
    <name evidence="2" type="ORF">BRADI_2g31973v3</name>
</gene>
<reference evidence="2 3" key="1">
    <citation type="journal article" date="2010" name="Nature">
        <title>Genome sequencing and analysis of the model grass Brachypodium distachyon.</title>
        <authorList>
            <consortium name="International Brachypodium Initiative"/>
        </authorList>
    </citation>
    <scope>NUCLEOTIDE SEQUENCE [LARGE SCALE GENOMIC DNA]</scope>
    <source>
        <strain evidence="2 3">Bd21</strain>
    </source>
</reference>
<evidence type="ECO:0000313" key="4">
    <source>
        <dbReference type="Proteomes" id="UP000008810"/>
    </source>
</evidence>
<dbReference type="InParanoid" id="A0A0Q3IMA3"/>
<dbReference type="EMBL" id="CM000881">
    <property type="protein sequence ID" value="KQK07011.1"/>
    <property type="molecule type" value="Genomic_DNA"/>
</dbReference>
<keyword evidence="4" id="KW-1185">Reference proteome</keyword>
<accession>A0A0Q3IMA3</accession>
<reference evidence="2" key="2">
    <citation type="submission" date="2017-06" db="EMBL/GenBank/DDBJ databases">
        <title>WGS assembly of Brachypodium distachyon.</title>
        <authorList>
            <consortium name="The International Brachypodium Initiative"/>
            <person name="Lucas S."/>
            <person name="Harmon-Smith M."/>
            <person name="Lail K."/>
            <person name="Tice H."/>
            <person name="Grimwood J."/>
            <person name="Bruce D."/>
            <person name="Barry K."/>
            <person name="Shu S."/>
            <person name="Lindquist E."/>
            <person name="Wang M."/>
            <person name="Pitluck S."/>
            <person name="Vogel J.P."/>
            <person name="Garvin D.F."/>
            <person name="Mockler T.C."/>
            <person name="Schmutz J."/>
            <person name="Rokhsar D."/>
            <person name="Bevan M.W."/>
        </authorList>
    </citation>
    <scope>NUCLEOTIDE SEQUENCE</scope>
    <source>
        <strain evidence="2">Bd21</strain>
    </source>
</reference>
<dbReference type="STRING" id="15368.A0A0Q3IMA3"/>
<evidence type="ECO:0000313" key="3">
    <source>
        <dbReference type="EnsemblPlants" id="KQK07011"/>
    </source>
</evidence>
<dbReference type="Gramene" id="KQK07011">
    <property type="protein sequence ID" value="KQK07011"/>
    <property type="gene ID" value="BRADI_2g31973v3"/>
</dbReference>
<sequence>MSSDEALFPAHSQAPPSRGCCNPPQAPHRLRSLSPSAWTHCASRAAFNRFISPDSGKSAACGRSPPHGIPLLASASCSTTPPRQSCRHPSAEPVATPSNAAMKTTAGRHCFTVVGPLRRGISLTAAAISLPTLARARRGLWSGSRPPYAIPTCGTREDRVNVVVSDERGWVFVGIYDGFNGPDAKRAPQPALEQQQEHQDLPTSAPNTTTSDHQDQCQSSRRGDCWRWRSMERG</sequence>
<dbReference type="Proteomes" id="UP000008810">
    <property type="component" value="Chromosome 2"/>
</dbReference>
<name>A0A0Q3IMA3_BRADI</name>
<dbReference type="OrthoDB" id="998252at2759"/>